<reference evidence="3" key="1">
    <citation type="submission" date="2021-02" db="EMBL/GenBank/DDBJ databases">
        <authorList>
            <person name="Dougan E. K."/>
            <person name="Rhodes N."/>
            <person name="Thang M."/>
            <person name="Chan C."/>
        </authorList>
    </citation>
    <scope>NUCLEOTIDE SEQUENCE</scope>
</reference>
<keyword evidence="1" id="KW-0175">Coiled coil</keyword>
<dbReference type="PANTHER" id="PTHR31497">
    <property type="entry name" value="AUTOCRINE PROLIFERATION REPRESSOR PROTEIN A"/>
    <property type="match status" value="1"/>
</dbReference>
<comment type="caution">
    <text evidence="3">The sequence shown here is derived from an EMBL/GenBank/DDBJ whole genome shotgun (WGS) entry which is preliminary data.</text>
</comment>
<feature type="region of interest" description="Disordered" evidence="2">
    <location>
        <begin position="730"/>
        <end position="749"/>
    </location>
</feature>
<keyword evidence="4" id="KW-1185">Reference proteome</keyword>
<organism evidence="3 4">
    <name type="scientific">Symbiodinium natans</name>
    <dbReference type="NCBI Taxonomy" id="878477"/>
    <lineage>
        <taxon>Eukaryota</taxon>
        <taxon>Sar</taxon>
        <taxon>Alveolata</taxon>
        <taxon>Dinophyceae</taxon>
        <taxon>Suessiales</taxon>
        <taxon>Symbiodiniaceae</taxon>
        <taxon>Symbiodinium</taxon>
    </lineage>
</organism>
<evidence type="ECO:0000313" key="4">
    <source>
        <dbReference type="Proteomes" id="UP000604046"/>
    </source>
</evidence>
<feature type="coiled-coil region" evidence="1">
    <location>
        <begin position="202"/>
        <end position="261"/>
    </location>
</feature>
<evidence type="ECO:0000313" key="3">
    <source>
        <dbReference type="EMBL" id="CAE7239121.1"/>
    </source>
</evidence>
<evidence type="ECO:0000256" key="2">
    <source>
        <dbReference type="SAM" id="MobiDB-lite"/>
    </source>
</evidence>
<accession>A0A812L4V0</accession>
<dbReference type="EMBL" id="CAJNDS010000879">
    <property type="protein sequence ID" value="CAE7239121.1"/>
    <property type="molecule type" value="Genomic_DNA"/>
</dbReference>
<dbReference type="Pfam" id="PF10142">
    <property type="entry name" value="PhoPQ_related"/>
    <property type="match status" value="1"/>
</dbReference>
<dbReference type="Gene3D" id="3.40.50.1820">
    <property type="entry name" value="alpha/beta hydrolase"/>
    <property type="match status" value="1"/>
</dbReference>
<proteinExistence type="predicted"/>
<dbReference type="InterPro" id="IPR009199">
    <property type="entry name" value="PhoPQ-act_pathogen-rel_PqaA"/>
</dbReference>
<gene>
    <name evidence="3" type="primary">aprA</name>
    <name evidence="3" type="ORF">SNAT2548_LOCUS10592</name>
</gene>
<feature type="coiled-coil region" evidence="1">
    <location>
        <begin position="291"/>
        <end position="341"/>
    </location>
</feature>
<dbReference type="SUPFAM" id="SSF53474">
    <property type="entry name" value="alpha/beta-Hydrolases"/>
    <property type="match status" value="1"/>
</dbReference>
<evidence type="ECO:0000256" key="1">
    <source>
        <dbReference type="SAM" id="Coils"/>
    </source>
</evidence>
<sequence>MATKRRRVTPANDNLSNELRTPLLNTKMEGKQVHDQRLALVPPKGQTPSEELLLEGRALKVVDDLESPDRFHAVLQSDRRLLVFETPSLSSLSALRLMVDTVVPVQPSQLKALRLEAGIPRLLVADQGGLRWLRFQPPVGGFVSEPPLQVEAASRAADVEDSSQGQKVESQIVSLQSASQECSSLKELDSAMSARALVAEDREAAQRRQLELLDRLTQLTARVDAEKADRQEAEERAGDKLETLQEALGREQQARETALSENFRAVSTLASRLDSQERALPELDAAVKAELAKVEAAMASFRQEERNAREATSADLSASQVQKHEAMAEEMRTEHTTLKEARQRDADESLRCFEEVRVLISNEAASRSQLADETKADMRNLAQELRSEADHRLELQQRLAGLEALGSEAKSDLQQAEQAEQRLKAVVAAAQNIVSEVAAELQVEAASRAADVEDASQGQRAEVNSQIASLHSASQECSNNLKELDSAMRALVAEDREAAQRRQLELLDRLTQLTARVDAEKAERQEAEERAGDKLETLQEALGREELARETALSENFRAVSALASRLDSQERALPDLDAAVKAEIAQLEVAMASFRQEERTAREAMSTDLSTSQEVPSAAGASAMPSMDLQVAQVLDKAADNFVSLLETTNRRLDAAITKQEHMSEEMRGTHAPQGSDGSADVVALLYSLRQEHRLEAAALWDGLADLADHMGADAARFVQAGETLPKKATAPEMLSSKDLPPGGDARDSAACASASGGLVQALHDDELDSASTIFDCIGKFLMADAQPDGELAHAPASLQLLQQNLRLGRVPLKAAEAVNANNLTNFLADSGPSLAGLAGFRGLRQILDGCSGWDCLKHYVDQPDADYSWSDSGVKLHGSVGDMPWTAALLQMTSQKWLPDEVTPSVWNHSLVVISPHNVSRTGWCLLYVALGYYGSSGATGAVDAVDPDVQAAAGIAVAAGIPAAVLFNVPAELLTFKSSSSKAPMVEDGTLSYTWTLFGSQPFGPPWRPDPRLLLELPMTKAVVRALDTIGDFAGVTSLPGLSSKMKFALLGTSKRGHLCWHAASVDSRVQAIIPIAKALNMQDFLELTQQELGGLPQALSQYSKTGMLENIADSPQGRWFLNITDAYAYRERFAGLPKLVINAANDDFFVPDHTRVWWPKLPDPKWHMMVPNSGHIAGGQQIRALVEPIGAFLSGVMHGKDAHPAALPQLSWRIHRTGALTAKLDKSSPAPSEVIFWQATTCDSQRRDFRRTNADRGEACQKCGYLGYPGCVNQAVAWSSSTVQETKHRSFRWHASVRPPADGRWTAFFLTFHWPSGLRLSTEVSVVPVTVPFPNCPQQCELRSV</sequence>
<feature type="coiled-coil region" evidence="1">
    <location>
        <begin position="496"/>
        <end position="537"/>
    </location>
</feature>
<dbReference type="PANTHER" id="PTHR31497:SF0">
    <property type="entry name" value="AUTOCRINE PROLIFERATION REPRESSOR PROTEIN A"/>
    <property type="match status" value="1"/>
</dbReference>
<dbReference type="InterPro" id="IPR029058">
    <property type="entry name" value="AB_hydrolase_fold"/>
</dbReference>
<name>A0A812L4V0_9DINO</name>
<feature type="coiled-coil region" evidence="1">
    <location>
        <begin position="378"/>
        <end position="436"/>
    </location>
</feature>
<protein>
    <submittedName>
        <fullName evidence="3">AprA protein</fullName>
    </submittedName>
</protein>
<dbReference type="Proteomes" id="UP000604046">
    <property type="component" value="Unassembled WGS sequence"/>
</dbReference>
<dbReference type="OrthoDB" id="2020799at2759"/>